<reference evidence="1 2" key="1">
    <citation type="submission" date="2016-10" db="EMBL/GenBank/DDBJ databases">
        <title>Genome sequence of Streptomyces gilvigriseus MUSC 26.</title>
        <authorList>
            <person name="Lee L.-H."/>
            <person name="Ser H.-L."/>
        </authorList>
    </citation>
    <scope>NUCLEOTIDE SEQUENCE [LARGE SCALE GENOMIC DNA]</scope>
    <source>
        <strain evidence="1 2">MUSC 26</strain>
    </source>
</reference>
<dbReference type="Gene3D" id="3.40.50.300">
    <property type="entry name" value="P-loop containing nucleotide triphosphate hydrolases"/>
    <property type="match status" value="1"/>
</dbReference>
<comment type="caution">
    <text evidence="1">The sequence shown here is derived from an EMBL/GenBank/DDBJ whole genome shotgun (WGS) entry which is preliminary data.</text>
</comment>
<organism evidence="1 2">
    <name type="scientific">Mangrovactinospora gilvigrisea</name>
    <dbReference type="NCBI Taxonomy" id="1428644"/>
    <lineage>
        <taxon>Bacteria</taxon>
        <taxon>Bacillati</taxon>
        <taxon>Actinomycetota</taxon>
        <taxon>Actinomycetes</taxon>
        <taxon>Kitasatosporales</taxon>
        <taxon>Streptomycetaceae</taxon>
        <taxon>Mangrovactinospora</taxon>
    </lineage>
</organism>
<sequence length="172" mass="18913">MHTFVLRGPAGAGKTTLGEALRAELGYPCAHIDTDMFNWQTVPGEYNKRVVFDAMRSLAEVYLRNGYHVVVSGLILSSEDHGGVELLAAASRFYGHTFHDFYCGIDLGTALERAGARDREVPAENIEAWWSMAADDLARIPWNVHRLDMTRSVKALVGEVLAHARGQGSAAR</sequence>
<dbReference type="RefSeq" id="WP_071654513.1">
    <property type="nucleotide sequence ID" value="NZ_MLCF01000002.1"/>
</dbReference>
<proteinExistence type="predicted"/>
<dbReference type="Pfam" id="PF13671">
    <property type="entry name" value="AAA_33"/>
    <property type="match status" value="1"/>
</dbReference>
<dbReference type="SUPFAM" id="SSF52540">
    <property type="entry name" value="P-loop containing nucleoside triphosphate hydrolases"/>
    <property type="match status" value="1"/>
</dbReference>
<gene>
    <name evidence="1" type="ORF">BIV57_00235</name>
</gene>
<evidence type="ECO:0000313" key="1">
    <source>
        <dbReference type="EMBL" id="OIV39314.1"/>
    </source>
</evidence>
<dbReference type="OrthoDB" id="3538329at2"/>
<dbReference type="Proteomes" id="UP000243342">
    <property type="component" value="Unassembled WGS sequence"/>
</dbReference>
<dbReference type="AlphaFoldDB" id="A0A1J7CI54"/>
<dbReference type="InterPro" id="IPR027417">
    <property type="entry name" value="P-loop_NTPase"/>
</dbReference>
<evidence type="ECO:0008006" key="3">
    <source>
        <dbReference type="Google" id="ProtNLM"/>
    </source>
</evidence>
<dbReference type="EMBL" id="MLCF01000002">
    <property type="protein sequence ID" value="OIV39314.1"/>
    <property type="molecule type" value="Genomic_DNA"/>
</dbReference>
<name>A0A1J7CI54_9ACTN</name>
<keyword evidence="2" id="KW-1185">Reference proteome</keyword>
<accession>A0A1J7CI54</accession>
<protein>
    <recommendedName>
        <fullName evidence="3">Kinase</fullName>
    </recommendedName>
</protein>
<evidence type="ECO:0000313" key="2">
    <source>
        <dbReference type="Proteomes" id="UP000243342"/>
    </source>
</evidence>